<gene>
    <name evidence="6" type="ORF">UA08_08051</name>
</gene>
<dbReference type="PANTHER" id="PTHR44942:SF4">
    <property type="entry name" value="METHYLTRANSFERASE TYPE 11 DOMAIN-CONTAINING PROTEIN"/>
    <property type="match status" value="1"/>
</dbReference>
<comment type="caution">
    <text evidence="6">The sequence shown here is derived from an EMBL/GenBank/DDBJ whole genome shotgun (WGS) entry which is preliminary data.</text>
</comment>
<sequence length="318" mass="36158">MATSSVRQDITTQTSAPGKEIGFSVNQGANWSNYLVYRPLYPQSFFERIYNYHSQKPFASWSVAHDIGAGCGVVSATLASQFHSVIVSDPNDGYTTVARKALIEESGIPESRLRFLQEGAERSSVESGTVDLLTVCECIHWTDPVTAIQEFNRELRPGGTVVITHYTVPRIIGNEKAQNAWERIWDLYSENCKDDDLLAHAFRILNTGFEHLEFPPDQWDLVKRQYINAHGSLLPFQMNPIVAEDHVHDGEQKVFDENDEDWIDVKGFEWFKGYQETWVPTLPESKSKELWDELELALDGEKAKIETPVVMVFATKRN</sequence>
<keyword evidence="2" id="KW-0489">Methyltransferase</keyword>
<evidence type="ECO:0000259" key="5">
    <source>
        <dbReference type="Pfam" id="PF08241"/>
    </source>
</evidence>
<keyword evidence="7" id="KW-1185">Reference proteome</keyword>
<dbReference type="Gene3D" id="3.40.50.150">
    <property type="entry name" value="Vaccinia Virus protein VP39"/>
    <property type="match status" value="1"/>
</dbReference>
<dbReference type="InterPro" id="IPR051052">
    <property type="entry name" value="Diverse_substrate_MTase"/>
</dbReference>
<dbReference type="Pfam" id="PF08241">
    <property type="entry name" value="Methyltransf_11"/>
    <property type="match status" value="1"/>
</dbReference>
<feature type="domain" description="Methyltransferase type 11" evidence="5">
    <location>
        <begin position="66"/>
        <end position="163"/>
    </location>
</feature>
<dbReference type="CDD" id="cd02440">
    <property type="entry name" value="AdoMet_MTases"/>
    <property type="match status" value="1"/>
</dbReference>
<accession>A0A225APQ7</accession>
<evidence type="ECO:0000313" key="6">
    <source>
        <dbReference type="EMBL" id="OKL56405.1"/>
    </source>
</evidence>
<evidence type="ECO:0000256" key="1">
    <source>
        <dbReference type="ARBA" id="ARBA00008361"/>
    </source>
</evidence>
<dbReference type="InterPro" id="IPR029063">
    <property type="entry name" value="SAM-dependent_MTases_sf"/>
</dbReference>
<protein>
    <recommendedName>
        <fullName evidence="5">Methyltransferase type 11 domain-containing protein</fullName>
    </recommendedName>
</protein>
<dbReference type="EMBL" id="LFMY01000014">
    <property type="protein sequence ID" value="OKL56405.1"/>
    <property type="molecule type" value="Genomic_DNA"/>
</dbReference>
<comment type="similarity">
    <text evidence="1">Belongs to the methyltransferase superfamily.</text>
</comment>
<organism evidence="6 7">
    <name type="scientific">Talaromyces atroroseus</name>
    <dbReference type="NCBI Taxonomy" id="1441469"/>
    <lineage>
        <taxon>Eukaryota</taxon>
        <taxon>Fungi</taxon>
        <taxon>Dikarya</taxon>
        <taxon>Ascomycota</taxon>
        <taxon>Pezizomycotina</taxon>
        <taxon>Eurotiomycetes</taxon>
        <taxon>Eurotiomycetidae</taxon>
        <taxon>Eurotiales</taxon>
        <taxon>Trichocomaceae</taxon>
        <taxon>Talaromyces</taxon>
        <taxon>Talaromyces sect. Trachyspermi</taxon>
    </lineage>
</organism>
<evidence type="ECO:0000256" key="4">
    <source>
        <dbReference type="ARBA" id="ARBA00022691"/>
    </source>
</evidence>
<proteinExistence type="inferred from homology"/>
<reference evidence="6 7" key="1">
    <citation type="submission" date="2015-06" db="EMBL/GenBank/DDBJ databases">
        <title>Talaromyces atroroseus IBT 11181 draft genome.</title>
        <authorList>
            <person name="Rasmussen K.B."/>
            <person name="Rasmussen S."/>
            <person name="Petersen B."/>
            <person name="Sicheritz-Ponten T."/>
            <person name="Mortensen U.H."/>
            <person name="Thrane U."/>
        </authorList>
    </citation>
    <scope>NUCLEOTIDE SEQUENCE [LARGE SCALE GENOMIC DNA]</scope>
    <source>
        <strain evidence="6 7">IBT 11181</strain>
    </source>
</reference>
<dbReference type="AlphaFoldDB" id="A0A225APQ7"/>
<dbReference type="GO" id="GO:0032259">
    <property type="term" value="P:methylation"/>
    <property type="evidence" value="ECO:0007669"/>
    <property type="project" value="UniProtKB-KW"/>
</dbReference>
<dbReference type="InterPro" id="IPR013216">
    <property type="entry name" value="Methyltransf_11"/>
</dbReference>
<dbReference type="OrthoDB" id="10004862at2759"/>
<keyword evidence="4" id="KW-0949">S-adenosyl-L-methionine</keyword>
<evidence type="ECO:0000256" key="3">
    <source>
        <dbReference type="ARBA" id="ARBA00022679"/>
    </source>
</evidence>
<dbReference type="GO" id="GO:0008757">
    <property type="term" value="F:S-adenosylmethionine-dependent methyltransferase activity"/>
    <property type="evidence" value="ECO:0007669"/>
    <property type="project" value="InterPro"/>
</dbReference>
<dbReference type="Proteomes" id="UP000214365">
    <property type="component" value="Unassembled WGS sequence"/>
</dbReference>
<evidence type="ECO:0000256" key="2">
    <source>
        <dbReference type="ARBA" id="ARBA00022603"/>
    </source>
</evidence>
<keyword evidence="3" id="KW-0808">Transferase</keyword>
<evidence type="ECO:0000313" key="7">
    <source>
        <dbReference type="Proteomes" id="UP000214365"/>
    </source>
</evidence>
<dbReference type="PANTHER" id="PTHR44942">
    <property type="entry name" value="METHYLTRANSF_11 DOMAIN-CONTAINING PROTEIN"/>
    <property type="match status" value="1"/>
</dbReference>
<dbReference type="RefSeq" id="XP_020116526.1">
    <property type="nucleotide sequence ID" value="XM_020263321.1"/>
</dbReference>
<dbReference type="GeneID" id="31007807"/>
<dbReference type="STRING" id="1441469.A0A225APQ7"/>
<name>A0A225APQ7_TALAT</name>
<dbReference type="SUPFAM" id="SSF53335">
    <property type="entry name" value="S-adenosyl-L-methionine-dependent methyltransferases"/>
    <property type="match status" value="1"/>
</dbReference>